<dbReference type="Gene3D" id="2.60.40.2710">
    <property type="match status" value="1"/>
</dbReference>
<dbReference type="EMBL" id="FOUM01000008">
    <property type="protein sequence ID" value="SFM68068.1"/>
    <property type="molecule type" value="Genomic_DNA"/>
</dbReference>
<evidence type="ECO:0000313" key="4">
    <source>
        <dbReference type="Proteomes" id="UP000183040"/>
    </source>
</evidence>
<evidence type="ECO:0000313" key="3">
    <source>
        <dbReference type="EMBL" id="SFM68068.1"/>
    </source>
</evidence>
<dbReference type="AlphaFoldDB" id="A0A1I4SU63"/>
<dbReference type="Gene3D" id="2.30.30.1270">
    <property type="match status" value="1"/>
</dbReference>
<reference evidence="4 5" key="1">
    <citation type="submission" date="2016-10" db="EMBL/GenBank/DDBJ databases">
        <authorList>
            <person name="de Groot N.N."/>
        </authorList>
    </citation>
    <scope>NUCLEOTIDE SEQUENCE [LARGE SCALE GENOMIC DNA]</scope>
    <source>
        <strain evidence="3 5">NLAE-zl-C202</strain>
        <strain evidence="2 4">NLAE-zl-G339</strain>
    </source>
</reference>
<dbReference type="Pfam" id="PF16319">
    <property type="entry name" value="SGBP_BT4661-like"/>
    <property type="match status" value="1"/>
</dbReference>
<dbReference type="Proteomes" id="UP000183040">
    <property type="component" value="Unassembled WGS sequence"/>
</dbReference>
<dbReference type="InterPro" id="IPR032529">
    <property type="entry name" value="BT4661-like"/>
</dbReference>
<dbReference type="Gene3D" id="2.60.40.2730">
    <property type="match status" value="1"/>
</dbReference>
<dbReference type="Proteomes" id="UP000183766">
    <property type="component" value="Unassembled WGS sequence"/>
</dbReference>
<organism evidence="3 5">
    <name type="scientific">Bacteroides xylanisolvens</name>
    <dbReference type="NCBI Taxonomy" id="371601"/>
    <lineage>
        <taxon>Bacteria</taxon>
        <taxon>Pseudomonadati</taxon>
        <taxon>Bacteroidota</taxon>
        <taxon>Bacteroidia</taxon>
        <taxon>Bacteroidales</taxon>
        <taxon>Bacteroidaceae</taxon>
        <taxon>Bacteroides</taxon>
    </lineage>
</organism>
<protein>
    <recommendedName>
        <fullName evidence="6">DUF4958 domain-containing protein</fullName>
    </recommendedName>
</protein>
<sequence>MKHALLKTKSRLIMSLMIVIMSVVYTSCDDTETTDSTKFTIFYSGMTDIGPSMSGRISSPTYKGNTPSDFAITKVTLKGEAYSGDCFTIDPNDGFISINSTKDMQVGLYKLSISCISGGNYYEFKDIVEINFLKAVPDGITVEPNKLQVKYNDIIDETSEVELPTAQVKTDGDHVTITKYEIAKSDYSKYFDITKSGKISIIKGSTALLPGIYNISLKLTTGASSEDEGIFENALEINVTSAPFGLEYTPNEDMLEAENDKSGKTSFQSNAPALKGSLEGIEYSIKNITPTTDKIKIDPTTGVLSVDKDHGLQSGNNYVISIHVKNNFGEEDFNNAFTLQVVEYIEPISGFEYETSIDKYQYSKFTISPKEGLKGDNIQFSLINEPDALKGQIEFDAQTGTISVEKGNTIPQGNYPLTVRATNSKNAENPADATFTLNIIENPNYFTDIRYGNNIDVPEENNANQFRITEDNEANADATLKSFTFPSPQTGLKGNVSVAWSIKNGNNCDNLTIDSNTGKISFNQEATWPADKNGVKANTIGFCYVTATAGTDKDSQISQTTLVFIHYDLKANNGVHIHYNPFVFQADPKNGGNSTVPLVTVNGITTTSNFALDYRRSFNYYPTEGTLVKGAPGAAGSFLNELWTTYYKAMDIKLSTGSRNPMSYYGSVYDMSHSKKLPNQSDRLSVALAYVVPNDLTIHISPNIWKNSNGEYANGIMVGEMTFLTNVTVDTTETGESLKNGKKIAPIIIWFDKKFIK</sequence>
<keyword evidence="1" id="KW-0732">Signal</keyword>
<dbReference type="Gene3D" id="2.60.40.2720">
    <property type="match status" value="1"/>
</dbReference>
<dbReference type="Gene3D" id="2.60.40.10">
    <property type="entry name" value="Immunoglobulins"/>
    <property type="match status" value="1"/>
</dbReference>
<dbReference type="EMBL" id="FNRP01000020">
    <property type="protein sequence ID" value="SEA96224.1"/>
    <property type="molecule type" value="Genomic_DNA"/>
</dbReference>
<evidence type="ECO:0000256" key="1">
    <source>
        <dbReference type="SAM" id="SignalP"/>
    </source>
</evidence>
<evidence type="ECO:0000313" key="2">
    <source>
        <dbReference type="EMBL" id="SEA96224.1"/>
    </source>
</evidence>
<evidence type="ECO:0000313" key="5">
    <source>
        <dbReference type="Proteomes" id="UP000183766"/>
    </source>
</evidence>
<dbReference type="RefSeq" id="WP_004302191.1">
    <property type="nucleotide sequence ID" value="NZ_CABKPA010000034.1"/>
</dbReference>
<feature type="signal peptide" evidence="1">
    <location>
        <begin position="1"/>
        <end position="26"/>
    </location>
</feature>
<dbReference type="Gene3D" id="2.60.40.60">
    <property type="entry name" value="Cadherins"/>
    <property type="match status" value="1"/>
</dbReference>
<gene>
    <name evidence="2" type="ORF">SAMN04487924_12011</name>
    <name evidence="3" type="ORF">SAMN05216250_108164</name>
</gene>
<dbReference type="InterPro" id="IPR013783">
    <property type="entry name" value="Ig-like_fold"/>
</dbReference>
<accession>A0A1I4SU63</accession>
<dbReference type="GeneID" id="29455625"/>
<feature type="chain" id="PRO_5010473282" description="DUF4958 domain-containing protein" evidence="1">
    <location>
        <begin position="27"/>
        <end position="757"/>
    </location>
</feature>
<name>A0A1I4SU63_9BACE</name>
<proteinExistence type="predicted"/>
<evidence type="ECO:0008006" key="6">
    <source>
        <dbReference type="Google" id="ProtNLM"/>
    </source>
</evidence>